<dbReference type="InterPro" id="IPR004535">
    <property type="entry name" value="Transl_elong_SelB"/>
</dbReference>
<protein>
    <submittedName>
        <fullName evidence="7">Selenocysteine-specific translation elongation factor</fullName>
    </submittedName>
</protein>
<dbReference type="InterPro" id="IPR036388">
    <property type="entry name" value="WH-like_DNA-bd_sf"/>
</dbReference>
<dbReference type="SUPFAM" id="SSF50465">
    <property type="entry name" value="EF-Tu/eEF-1alpha/eIF2-gamma C-terminal domain"/>
    <property type="match status" value="1"/>
</dbReference>
<dbReference type="Gene3D" id="2.40.30.10">
    <property type="entry name" value="Translation factors"/>
    <property type="match status" value="1"/>
</dbReference>
<dbReference type="KEGG" id="had:CDV25_07410"/>
<keyword evidence="3" id="KW-0547">Nucleotide-binding</keyword>
<dbReference type="GO" id="GO:0001514">
    <property type="term" value="P:selenocysteine incorporation"/>
    <property type="evidence" value="ECO:0007669"/>
    <property type="project" value="InterPro"/>
</dbReference>
<dbReference type="InterPro" id="IPR015191">
    <property type="entry name" value="SelB_WHD4"/>
</dbReference>
<dbReference type="OrthoDB" id="9803139at2"/>
<dbReference type="PANTHER" id="PTHR43721:SF11">
    <property type="entry name" value="SELENOCYSTEINE-SPECIFIC ELONGATION FACTOR"/>
    <property type="match status" value="1"/>
</dbReference>
<dbReference type="SUPFAM" id="SSF50447">
    <property type="entry name" value="Translation proteins"/>
    <property type="match status" value="1"/>
</dbReference>
<dbReference type="GO" id="GO:0005525">
    <property type="term" value="F:GTP binding"/>
    <property type="evidence" value="ECO:0007669"/>
    <property type="project" value="UniProtKB-KW"/>
</dbReference>
<dbReference type="GO" id="GO:0005737">
    <property type="term" value="C:cytoplasm"/>
    <property type="evidence" value="ECO:0007669"/>
    <property type="project" value="UniProtKB-SubCell"/>
</dbReference>
<dbReference type="SUPFAM" id="SSF52540">
    <property type="entry name" value="P-loop containing nucleoside triphosphate hydrolases"/>
    <property type="match status" value="1"/>
</dbReference>
<dbReference type="Proteomes" id="UP000244890">
    <property type="component" value="Chromosome"/>
</dbReference>
<dbReference type="Pfam" id="PF25461">
    <property type="entry name" value="Beta-barrel_SelB"/>
    <property type="match status" value="1"/>
</dbReference>
<evidence type="ECO:0000259" key="6">
    <source>
        <dbReference type="PROSITE" id="PS51722"/>
    </source>
</evidence>
<dbReference type="CDD" id="cd04171">
    <property type="entry name" value="SelB"/>
    <property type="match status" value="1"/>
</dbReference>
<feature type="domain" description="Tr-type G" evidence="6">
    <location>
        <begin position="2"/>
        <end position="174"/>
    </location>
</feature>
<dbReference type="GO" id="GO:0003723">
    <property type="term" value="F:RNA binding"/>
    <property type="evidence" value="ECO:0007669"/>
    <property type="project" value="InterPro"/>
</dbReference>
<dbReference type="Gene3D" id="1.10.10.10">
    <property type="entry name" value="Winged helix-like DNA-binding domain superfamily/Winged helix DNA-binding domain"/>
    <property type="match status" value="1"/>
</dbReference>
<dbReference type="AlphaFoldDB" id="A0A2U8FF18"/>
<dbReference type="InterPro" id="IPR000795">
    <property type="entry name" value="T_Tr_GTP-bd_dom"/>
</dbReference>
<evidence type="ECO:0000256" key="5">
    <source>
        <dbReference type="ARBA" id="ARBA00023134"/>
    </source>
</evidence>
<dbReference type="InterPro" id="IPR009000">
    <property type="entry name" value="Transl_B-barrel_sf"/>
</dbReference>
<dbReference type="NCBIfam" id="TIGR00475">
    <property type="entry name" value="selB"/>
    <property type="match status" value="1"/>
</dbReference>
<name>A0A2U8FF18_9HELI</name>
<dbReference type="CDD" id="cd03696">
    <property type="entry name" value="SelB_II"/>
    <property type="match status" value="1"/>
</dbReference>
<dbReference type="PANTHER" id="PTHR43721">
    <property type="entry name" value="ELONGATION FACTOR TU-RELATED"/>
    <property type="match status" value="1"/>
</dbReference>
<dbReference type="InterPro" id="IPR009001">
    <property type="entry name" value="Transl_elong_EF1A/Init_IF2_C"/>
</dbReference>
<dbReference type="Pfam" id="PF09107">
    <property type="entry name" value="WHD_3rd_SelB"/>
    <property type="match status" value="1"/>
</dbReference>
<keyword evidence="5" id="KW-0342">GTP-binding</keyword>
<dbReference type="RefSeq" id="WP_108911409.1">
    <property type="nucleotide sequence ID" value="NZ_CP021886.1"/>
</dbReference>
<dbReference type="InterPro" id="IPR027417">
    <property type="entry name" value="P-loop_NTPase"/>
</dbReference>
<reference evidence="7 8" key="1">
    <citation type="submission" date="2017-06" db="EMBL/GenBank/DDBJ databases">
        <title>Complete genome of Helicobacter apodemus.</title>
        <authorList>
            <person name="Cho S."/>
        </authorList>
    </citation>
    <scope>NUCLEOTIDE SEQUENCE [LARGE SCALE GENOMIC DNA]</scope>
    <source>
        <strain evidence="8">SNUVETPUB-15-01</strain>
    </source>
</reference>
<dbReference type="Gene3D" id="3.40.50.300">
    <property type="entry name" value="P-loop containing nucleotide triphosphate hydrolases"/>
    <property type="match status" value="1"/>
</dbReference>
<dbReference type="GO" id="GO:0003924">
    <property type="term" value="F:GTPase activity"/>
    <property type="evidence" value="ECO:0007669"/>
    <property type="project" value="InterPro"/>
</dbReference>
<dbReference type="GO" id="GO:0003746">
    <property type="term" value="F:translation elongation factor activity"/>
    <property type="evidence" value="ECO:0007669"/>
    <property type="project" value="UniProtKB-KW"/>
</dbReference>
<dbReference type="Pfam" id="PF00009">
    <property type="entry name" value="GTP_EFTU"/>
    <property type="match status" value="1"/>
</dbReference>
<proteinExistence type="predicted"/>
<evidence type="ECO:0000313" key="8">
    <source>
        <dbReference type="Proteomes" id="UP000244890"/>
    </source>
</evidence>
<dbReference type="SUPFAM" id="SSF46785">
    <property type="entry name" value="Winged helix' DNA-binding domain"/>
    <property type="match status" value="1"/>
</dbReference>
<dbReference type="InterPro" id="IPR036390">
    <property type="entry name" value="WH_DNA-bd_sf"/>
</dbReference>
<dbReference type="EMBL" id="CP021886">
    <property type="protein sequence ID" value="AWI34608.1"/>
    <property type="molecule type" value="Genomic_DNA"/>
</dbReference>
<dbReference type="PROSITE" id="PS51722">
    <property type="entry name" value="G_TR_2"/>
    <property type="match status" value="1"/>
</dbReference>
<dbReference type="InterPro" id="IPR050055">
    <property type="entry name" value="EF-Tu_GTPase"/>
</dbReference>
<evidence type="ECO:0000256" key="3">
    <source>
        <dbReference type="ARBA" id="ARBA00022741"/>
    </source>
</evidence>
<dbReference type="Gene3D" id="1.10.10.2770">
    <property type="match status" value="1"/>
</dbReference>
<keyword evidence="2" id="KW-0963">Cytoplasm</keyword>
<comment type="subcellular location">
    <subcellularLocation>
        <location evidence="1">Cytoplasm</location>
    </subcellularLocation>
</comment>
<keyword evidence="4" id="KW-0648">Protein biosynthesis</keyword>
<keyword evidence="7" id="KW-0251">Elongation factor</keyword>
<evidence type="ECO:0000313" key="7">
    <source>
        <dbReference type="EMBL" id="AWI34608.1"/>
    </source>
</evidence>
<evidence type="ECO:0000256" key="2">
    <source>
        <dbReference type="ARBA" id="ARBA00022490"/>
    </source>
</evidence>
<evidence type="ECO:0000256" key="1">
    <source>
        <dbReference type="ARBA" id="ARBA00004496"/>
    </source>
</evidence>
<accession>A0A2U8FF18</accession>
<dbReference type="InterPro" id="IPR057335">
    <property type="entry name" value="Beta-barrel_SelB"/>
</dbReference>
<gene>
    <name evidence="7" type="primary">selB</name>
    <name evidence="7" type="ORF">CDV25_07410</name>
</gene>
<sequence>MQDNVILGSIGHIDHGKTSLIAALNGFWGDEREDEQKRGITLDLSFSHLSNGVKNIAFIDVPGHERLVKNMIAGAFGMDYALLVIASNEGIKPQTLEHLKITYLLGIKEFLVVLTKTDLASRNTIAALKLQIKELFSHYNLNYSIFECSIYDNASIQALKEALFLLPKKFHRDLGCFRYYIDRAFAIKGSGCVVSGTLLDGNLNVEQKIWCCNLQKSLGIKNIQCHNAFIKEAKSGQRIAINLAGISHNALKRGYLLTKKGYLRGFNAVEVCLDLYENVTHNSEVLVFIGSLKCKGKVLFLKNHPKYATLKCDRAIFSVFGERFILRDENKTLGGGKILSPIGDPMKKKQKLAFLESLDKEDFKTAFSILLSAHKKGFGLISAMQRFGIPQSEAINIASEIQDCFVSTKHLVAYGKQTQQILEKIIHNILDKNPNALLSPALLSQKHAWIVEDFAKMVLETMHQRGLLNKEESFYISLSFKENIQDYLYKSIYETLQMQGFEPIAPYNLYESLDIDRATGNLVLKQLTREKKVIRLNHKLFITAQSLSQLLALMRKILQDEGYLELNNLKNHLNLSRKYLITYLDYLDSFSNIINKEGRRFKKDQLC</sequence>
<organism evidence="7 8">
    <name type="scientific">Helicobacter apodemus</name>
    <dbReference type="NCBI Taxonomy" id="135569"/>
    <lineage>
        <taxon>Bacteria</taxon>
        <taxon>Pseudomonadati</taxon>
        <taxon>Campylobacterota</taxon>
        <taxon>Epsilonproteobacteria</taxon>
        <taxon>Campylobacterales</taxon>
        <taxon>Helicobacteraceae</taxon>
        <taxon>Helicobacter</taxon>
    </lineage>
</organism>
<evidence type="ECO:0000256" key="4">
    <source>
        <dbReference type="ARBA" id="ARBA00022917"/>
    </source>
</evidence>